<dbReference type="RefSeq" id="WP_014246679.1">
    <property type="nucleotide sequence ID" value="NC_016622.1"/>
</dbReference>
<dbReference type="PANTHER" id="PTHR23152:SF4">
    <property type="entry name" value="2-OXOADIPATE DEHYDROGENASE COMPLEX COMPONENT E1"/>
    <property type="match status" value="1"/>
</dbReference>
<dbReference type="SUPFAM" id="SSF52518">
    <property type="entry name" value="Thiamin diphosphate-binding fold (THDP-binding)"/>
    <property type="match status" value="2"/>
</dbReference>
<dbReference type="HOGENOM" id="CLU_004709_1_0_5"/>
<dbReference type="Gene3D" id="1.10.287.1150">
    <property type="entry name" value="TPP helical domain"/>
    <property type="match status" value="1"/>
</dbReference>
<reference evidence="13" key="1">
    <citation type="journal article" date="2011" name="PLoS Genet.">
        <title>Azospirillum genomes reveal transition of bacteria from aquatic to terrestrial environments.</title>
        <authorList>
            <person name="Wisniewski-Dye F."/>
            <person name="Borziak K."/>
            <person name="Khalsa-Moyers G."/>
            <person name="Alexandre G."/>
            <person name="Sukharnikov L.O."/>
            <person name="Wuichet K."/>
            <person name="Hurst G.B."/>
            <person name="McDonald W.H."/>
            <person name="Robertson J.S."/>
            <person name="Barbe V."/>
            <person name="Calteau A."/>
            <person name="Rouy Z."/>
            <person name="Mangenot S."/>
            <person name="Prigent-Combaret C."/>
            <person name="Normand P."/>
            <person name="Boyer M."/>
            <person name="Siguier P."/>
            <person name="Dessaux Y."/>
            <person name="Elmerich C."/>
            <person name="Condemine G."/>
            <person name="Krishnen G."/>
            <person name="Kennedy I."/>
            <person name="Paterson A.H."/>
            <person name="Gonzalez V."/>
            <person name="Mavingui P."/>
            <person name="Zhulin I.B."/>
        </authorList>
    </citation>
    <scope>NUCLEOTIDE SEQUENCE [LARGE SCALE GENOMIC DNA]</scope>
    <source>
        <strain evidence="13">4B</strain>
    </source>
</reference>
<evidence type="ECO:0000256" key="10">
    <source>
        <dbReference type="ARBA" id="ARBA00030680"/>
    </source>
</evidence>
<dbReference type="PIRSF" id="PIRSF000157">
    <property type="entry name" value="Oxoglu_dh_E1"/>
    <property type="match status" value="1"/>
</dbReference>
<dbReference type="Pfam" id="PF16870">
    <property type="entry name" value="OxoGdeHyase_C"/>
    <property type="match status" value="1"/>
</dbReference>
<dbReference type="InterPro" id="IPR011603">
    <property type="entry name" value="2oxoglutarate_DH_E1"/>
</dbReference>
<evidence type="ECO:0000259" key="11">
    <source>
        <dbReference type="SMART" id="SM00861"/>
    </source>
</evidence>
<dbReference type="PANTHER" id="PTHR23152">
    <property type="entry name" value="2-OXOGLUTARATE DEHYDROGENASE"/>
    <property type="match status" value="1"/>
</dbReference>
<dbReference type="NCBIfam" id="NF008907">
    <property type="entry name" value="PRK12270.1"/>
    <property type="match status" value="1"/>
</dbReference>
<proteinExistence type="inferred from homology"/>
<dbReference type="Gene3D" id="3.40.50.11610">
    <property type="entry name" value="Multifunctional 2-oxoglutarate metabolism enzyme, C-terminal domain"/>
    <property type="match status" value="1"/>
</dbReference>
<keyword evidence="9" id="KW-0324">Glycolysis</keyword>
<accession>G7Z847</accession>
<keyword evidence="13" id="KW-1185">Reference proteome</keyword>
<evidence type="ECO:0000256" key="9">
    <source>
        <dbReference type="ARBA" id="ARBA00023152"/>
    </source>
</evidence>
<dbReference type="GO" id="GO:0004591">
    <property type="term" value="F:oxoglutarate dehydrogenase (succinyl-transferring) activity"/>
    <property type="evidence" value="ECO:0007669"/>
    <property type="project" value="UniProtKB-EC"/>
</dbReference>
<dbReference type="KEGG" id="ali:AZOLI_0204"/>
<dbReference type="InterPro" id="IPR042179">
    <property type="entry name" value="KGD_C_sf"/>
</dbReference>
<comment type="function">
    <text evidence="2">E1 component of the 2-oxoglutarate dehydrogenase (OGDH) complex which catalyzes the decarboxylation of 2-oxoglutarate, the first step in the conversion of 2-oxoglutarate to succinyl-CoA and CO(2).</text>
</comment>
<dbReference type="Gene3D" id="3.40.50.12470">
    <property type="match status" value="1"/>
</dbReference>
<dbReference type="InterPro" id="IPR005475">
    <property type="entry name" value="Transketolase-like_Pyr-bd"/>
</dbReference>
<dbReference type="CDD" id="cd02016">
    <property type="entry name" value="TPP_E1_OGDC_like"/>
    <property type="match status" value="1"/>
</dbReference>
<comment type="similarity">
    <text evidence="3">Belongs to the alpha-ketoglutarate dehydrogenase family.</text>
</comment>
<dbReference type="InterPro" id="IPR001017">
    <property type="entry name" value="DH_E1"/>
</dbReference>
<dbReference type="FunFam" id="3.40.50.970:FF:000036">
    <property type="entry name" value="2-oxoglutarate dehydrogenase E1 component"/>
    <property type="match status" value="1"/>
</dbReference>
<dbReference type="NCBIfam" id="TIGR00239">
    <property type="entry name" value="2oxo_dh_E1"/>
    <property type="match status" value="1"/>
</dbReference>
<dbReference type="OrthoDB" id="9759785at2"/>
<dbReference type="Pfam" id="PF16078">
    <property type="entry name" value="2-oxogl_dehyd_N"/>
    <property type="match status" value="1"/>
</dbReference>
<dbReference type="Pfam" id="PF00676">
    <property type="entry name" value="E1_dh"/>
    <property type="match status" value="1"/>
</dbReference>
<evidence type="ECO:0000313" key="12">
    <source>
        <dbReference type="EMBL" id="CBS85613.1"/>
    </source>
</evidence>
<dbReference type="GO" id="GO:0006096">
    <property type="term" value="P:glycolytic process"/>
    <property type="evidence" value="ECO:0007669"/>
    <property type="project" value="UniProtKB-KW"/>
</dbReference>
<dbReference type="GO" id="GO:0030976">
    <property type="term" value="F:thiamine pyrophosphate binding"/>
    <property type="evidence" value="ECO:0007669"/>
    <property type="project" value="InterPro"/>
</dbReference>
<evidence type="ECO:0000256" key="4">
    <source>
        <dbReference type="ARBA" id="ARBA00011301"/>
    </source>
</evidence>
<evidence type="ECO:0000256" key="2">
    <source>
        <dbReference type="ARBA" id="ARBA00003906"/>
    </source>
</evidence>
<dbReference type="InterPro" id="IPR032106">
    <property type="entry name" value="2-oxogl_dehyd_N"/>
</dbReference>
<evidence type="ECO:0000256" key="1">
    <source>
        <dbReference type="ARBA" id="ARBA00001964"/>
    </source>
</evidence>
<organism evidence="12 13">
    <name type="scientific">Azospirillum lipoferum (strain 4B)</name>
    <dbReference type="NCBI Taxonomy" id="862719"/>
    <lineage>
        <taxon>Bacteria</taxon>
        <taxon>Pseudomonadati</taxon>
        <taxon>Pseudomonadota</taxon>
        <taxon>Alphaproteobacteria</taxon>
        <taxon>Rhodospirillales</taxon>
        <taxon>Azospirillaceae</taxon>
        <taxon>Azospirillum</taxon>
    </lineage>
</organism>
<evidence type="ECO:0000256" key="3">
    <source>
        <dbReference type="ARBA" id="ARBA00006936"/>
    </source>
</evidence>
<dbReference type="Pfam" id="PF02779">
    <property type="entry name" value="Transket_pyr"/>
    <property type="match status" value="1"/>
</dbReference>
<evidence type="ECO:0000256" key="7">
    <source>
        <dbReference type="ARBA" id="ARBA00023002"/>
    </source>
</evidence>
<dbReference type="AlphaFoldDB" id="G7Z847"/>
<protein>
    <recommendedName>
        <fullName evidence="6">2-oxoglutarate dehydrogenase E1 component</fullName>
        <ecNumber evidence="5">1.2.4.2</ecNumber>
    </recommendedName>
    <alternativeName>
        <fullName evidence="10">Alpha-ketoglutarate dehydrogenase</fullName>
    </alternativeName>
</protein>
<dbReference type="NCBIfam" id="NF006914">
    <property type="entry name" value="PRK09404.1"/>
    <property type="match status" value="1"/>
</dbReference>
<dbReference type="GO" id="GO:0005829">
    <property type="term" value="C:cytosol"/>
    <property type="evidence" value="ECO:0007669"/>
    <property type="project" value="TreeGrafter"/>
</dbReference>
<gene>
    <name evidence="12" type="primary">sucA</name>
    <name evidence="12" type="ordered locus">AZOLI_0204</name>
</gene>
<dbReference type="SMART" id="SM00861">
    <property type="entry name" value="Transket_pyr"/>
    <property type="match status" value="1"/>
</dbReference>
<dbReference type="InterPro" id="IPR031717">
    <property type="entry name" value="ODO-1/KGD_C"/>
</dbReference>
<comment type="subunit">
    <text evidence="4">Homodimer. Part of the 2-oxoglutarate dehydrogenase (OGDH) complex composed of E1 (2-oxoglutarate dehydrogenase), E2 (dihydrolipoamide succinyltransferase) and E3 (dihydrolipoamide dehydrogenase); the complex contains multiple copies of the three enzymatic components (E1, E2 and E3).</text>
</comment>
<dbReference type="FunFam" id="3.40.50.12470:FF:000003">
    <property type="entry name" value="2-oxoglutarate dehydrogenase E1 component"/>
    <property type="match status" value="1"/>
</dbReference>
<evidence type="ECO:0000256" key="5">
    <source>
        <dbReference type="ARBA" id="ARBA00012280"/>
    </source>
</evidence>
<feature type="domain" description="Transketolase-like pyrimidine-binding" evidence="11">
    <location>
        <begin position="636"/>
        <end position="829"/>
    </location>
</feature>
<comment type="cofactor">
    <cofactor evidence="1">
        <name>thiamine diphosphate</name>
        <dbReference type="ChEBI" id="CHEBI:58937"/>
    </cofactor>
</comment>
<dbReference type="STRING" id="862719.AZOLI_0204"/>
<dbReference type="GO" id="GO:0006099">
    <property type="term" value="P:tricarboxylic acid cycle"/>
    <property type="evidence" value="ECO:0007669"/>
    <property type="project" value="TreeGrafter"/>
</dbReference>
<evidence type="ECO:0000256" key="6">
    <source>
        <dbReference type="ARBA" id="ARBA00013321"/>
    </source>
</evidence>
<evidence type="ECO:0000256" key="8">
    <source>
        <dbReference type="ARBA" id="ARBA00023052"/>
    </source>
</evidence>
<dbReference type="Proteomes" id="UP000005667">
    <property type="component" value="Chromosome"/>
</dbReference>
<sequence length="984" mass="109310">MSANLEQTSFLFGSNAGYVAELYASYLSNPAAVDPSWNSFFQDLDEDSRAVLDELRGASWTVSDLEDPKAKRDPVAESFIVGAPNGAAANGAAAAMNGPGNGAMLSHAQQVYGGISPQQLRAATLDSIRALMLIRVFRVRGHMNAHFDPLGLEKREPHPELDPATYGFGPDDLDRPIFLNYSLGLETATLRQILDILHKTYCGTIGVEFMHIQDPEEKAWIQERIEGGRNHTDFTVNGKRAILERLTAAEGFEKFLQLKYTGTKRFGLEGGESMIPALEQILKRGGQLGLKEVVVGMAHRGRLNVLTNFMGKPFSAVFSEFQGNPSSPQDVQGSGDVKYHLGTSSDRDFNGNIVHLSLTANPSHLEWVNPVVLGKVRAKQQQRRDLEREQVMGVLIHGDAAFAGQGIVAETLGLSELRGYRTGGTMHFIINNQIGFTTNPTYSRSGVYCSDMAKMVQAPIFHVNGDDPEAVVHVSRIAIEFRQKFKRDVVIDMVCYRRHGHNEGDEPGFTQPIMYKNIRAHATTRELYARQLVSENVITQAEGDQITQDFMKKLEGEFEASSTYKPNKADWLEGKWAGLQAQGADSPHRGETGVDIDTLKQIGFKLCEYPKDFAINSKIARQLEAKKKTLESGEGIDWATAEALAYGTLVAEGTGVRLSGQDSGRGTFSHRHAVMYDQNTEEKYIPLCHVSPDQATFEVHDSPLSEAAVVGYEYGYSLAEPHNLVLWEAQFGDFANTAQTIIDQFISSGESKWLRMSGLVLLLPHGYEGQGPEHSSARPERFLQMCAEDNWQICNVTTPANLFHVFRRQIRRSFRKPLVLFTPKSLLRHKLCISDLSEMGPGSTFHRVLGETANDLAANDKIRRIVVCSGKVYYDLLQERMSRGIKDVVILRLEQLYPFPKDALAAEFAKYPNAELVWCQEEPENQGAWHFADRRLEAVLKDVGHKAGRPSYVGRPATASPATGLLKRHNQEQAKLLDEALTVR</sequence>
<dbReference type="EC" id="1.2.4.2" evidence="5"/>
<evidence type="ECO:0000313" key="13">
    <source>
        <dbReference type="Proteomes" id="UP000005667"/>
    </source>
</evidence>
<dbReference type="EMBL" id="FQ311868">
    <property type="protein sequence ID" value="CBS85613.1"/>
    <property type="molecule type" value="Genomic_DNA"/>
</dbReference>
<dbReference type="InterPro" id="IPR029061">
    <property type="entry name" value="THDP-binding"/>
</dbReference>
<name>G7Z847_AZOL4</name>
<dbReference type="GO" id="GO:0045252">
    <property type="term" value="C:oxoglutarate dehydrogenase complex"/>
    <property type="evidence" value="ECO:0007669"/>
    <property type="project" value="TreeGrafter"/>
</dbReference>
<dbReference type="Gene3D" id="3.40.50.970">
    <property type="match status" value="1"/>
</dbReference>
<keyword evidence="8" id="KW-0786">Thiamine pyrophosphate</keyword>
<keyword evidence="7 12" id="KW-0560">Oxidoreductase</keyword>